<dbReference type="InterPro" id="IPR010434">
    <property type="entry name" value="DUF1033"/>
</dbReference>
<reference evidence="1 2" key="1">
    <citation type="submission" date="2014-12" db="EMBL/GenBank/DDBJ databases">
        <title>Draft genome sequences of 29 type strains of Enterococci.</title>
        <authorList>
            <person name="Zhong Z."/>
            <person name="Sun Z."/>
            <person name="Liu W."/>
            <person name="Zhang W."/>
            <person name="Zhang H."/>
        </authorList>
    </citation>
    <scope>NUCLEOTIDE SEQUENCE [LARGE SCALE GENOMIC DNA]</scope>
    <source>
        <strain evidence="1 2">DSM 15687</strain>
    </source>
</reference>
<comment type="caution">
    <text evidence="1">The sequence shown here is derived from an EMBL/GenBank/DDBJ whole genome shotgun (WGS) entry which is preliminary data.</text>
</comment>
<protein>
    <submittedName>
        <fullName evidence="1">Uncharacterized protein</fullName>
    </submittedName>
</protein>
<accession>A0A1L8WGW1</accession>
<proteinExistence type="predicted"/>
<keyword evidence="2" id="KW-1185">Reference proteome</keyword>
<dbReference type="Pfam" id="PF06279">
    <property type="entry name" value="DUF1033"/>
    <property type="match status" value="1"/>
</dbReference>
<evidence type="ECO:0000313" key="1">
    <source>
        <dbReference type="EMBL" id="OJG80238.1"/>
    </source>
</evidence>
<sequence length="138" mass="16631">MILGKAKRRSTSKMYQVVTMFGDNEPWWFFENWEEDIEMEETFDSFEEAQADYEQKWLTIKDQYEYINAKSNFLSAFWNDGDERWCEECDDDLQQYKGLALLQNHQPITLKSRKEFYETTNSSGKTKRCERPKQGAWC</sequence>
<dbReference type="STRING" id="150033.RV14_GL000607"/>
<gene>
    <name evidence="1" type="ORF">RV14_GL000607</name>
</gene>
<evidence type="ECO:0000313" key="2">
    <source>
        <dbReference type="Proteomes" id="UP000182152"/>
    </source>
</evidence>
<dbReference type="Proteomes" id="UP000182152">
    <property type="component" value="Unassembled WGS sequence"/>
</dbReference>
<dbReference type="EMBL" id="JXLB01000015">
    <property type="protein sequence ID" value="OJG80238.1"/>
    <property type="molecule type" value="Genomic_DNA"/>
</dbReference>
<name>A0A1L8WGW1_9ENTE</name>
<organism evidence="1 2">
    <name type="scientific">Enterococcus ratti</name>
    <dbReference type="NCBI Taxonomy" id="150033"/>
    <lineage>
        <taxon>Bacteria</taxon>
        <taxon>Bacillati</taxon>
        <taxon>Bacillota</taxon>
        <taxon>Bacilli</taxon>
        <taxon>Lactobacillales</taxon>
        <taxon>Enterococcaceae</taxon>
        <taxon>Enterococcus</taxon>
    </lineage>
</organism>
<dbReference type="AlphaFoldDB" id="A0A1L8WGW1"/>